<dbReference type="Proteomes" id="UP000031408">
    <property type="component" value="Unassembled WGS sequence"/>
</dbReference>
<comment type="caution">
    <text evidence="2">The sequence shown here is derived from an EMBL/GenBank/DDBJ whole genome shotgun (WGS) entry which is preliminary data.</text>
</comment>
<dbReference type="AlphaFoldDB" id="A0A0C1LGW7"/>
<sequence>MRSVFILIPALIACSAIYAQDVPGSNYPAPVGSSRIQANHNGSPAGFSPAINTSSVTGTNIVMSLPPKWASRQVKVEIFNEKGKLIRCITEKKASPFIIVSLEGIPLGAYELRTSCGKETNSQLTIVAGQS</sequence>
<evidence type="ECO:0008006" key="4">
    <source>
        <dbReference type="Google" id="ProtNLM"/>
    </source>
</evidence>
<dbReference type="RefSeq" id="WP_039139725.1">
    <property type="nucleotide sequence ID" value="NZ_JSVC01000011.1"/>
</dbReference>
<proteinExistence type="predicted"/>
<reference evidence="2 3" key="1">
    <citation type="submission" date="2014-11" db="EMBL/GenBank/DDBJ databases">
        <title>Genome sequence of Flavihumibacter solisilvae 3-3.</title>
        <authorList>
            <person name="Zhou G."/>
            <person name="Li M."/>
            <person name="Wang G."/>
        </authorList>
    </citation>
    <scope>NUCLEOTIDE SEQUENCE [LARGE SCALE GENOMIC DNA]</scope>
    <source>
        <strain evidence="2 3">3-3</strain>
    </source>
</reference>
<dbReference type="EMBL" id="JSVC01000011">
    <property type="protein sequence ID" value="KIC94543.1"/>
    <property type="molecule type" value="Genomic_DNA"/>
</dbReference>
<name>A0A0C1LGW7_9BACT</name>
<feature type="signal peptide" evidence="1">
    <location>
        <begin position="1"/>
        <end position="19"/>
    </location>
</feature>
<keyword evidence="1" id="KW-0732">Signal</keyword>
<evidence type="ECO:0000313" key="2">
    <source>
        <dbReference type="EMBL" id="KIC94543.1"/>
    </source>
</evidence>
<evidence type="ECO:0000256" key="1">
    <source>
        <dbReference type="SAM" id="SignalP"/>
    </source>
</evidence>
<organism evidence="2 3">
    <name type="scientific">Flavihumibacter solisilvae</name>
    <dbReference type="NCBI Taxonomy" id="1349421"/>
    <lineage>
        <taxon>Bacteria</taxon>
        <taxon>Pseudomonadati</taxon>
        <taxon>Bacteroidota</taxon>
        <taxon>Chitinophagia</taxon>
        <taxon>Chitinophagales</taxon>
        <taxon>Chitinophagaceae</taxon>
        <taxon>Flavihumibacter</taxon>
    </lineage>
</organism>
<gene>
    <name evidence="2" type="ORF">OI18_10500</name>
</gene>
<dbReference type="STRING" id="1349421.OI18_10500"/>
<feature type="chain" id="PRO_5002135647" description="Secretion system C-terminal sorting domain-containing protein" evidence="1">
    <location>
        <begin position="20"/>
        <end position="131"/>
    </location>
</feature>
<keyword evidence="3" id="KW-1185">Reference proteome</keyword>
<accession>A0A0C1LGW7</accession>
<evidence type="ECO:0000313" key="3">
    <source>
        <dbReference type="Proteomes" id="UP000031408"/>
    </source>
</evidence>
<protein>
    <recommendedName>
        <fullName evidence="4">Secretion system C-terminal sorting domain-containing protein</fullName>
    </recommendedName>
</protein>